<dbReference type="GO" id="GO:0006826">
    <property type="term" value="P:iron ion transport"/>
    <property type="evidence" value="ECO:0007669"/>
    <property type="project" value="TreeGrafter"/>
</dbReference>
<feature type="domain" description="FAD-binding FR-type" evidence="10">
    <location>
        <begin position="312"/>
        <end position="469"/>
    </location>
</feature>
<dbReference type="InterPro" id="IPR013130">
    <property type="entry name" value="Fe3_Rdtase_TM_dom"/>
</dbReference>
<dbReference type="Pfam" id="PF01794">
    <property type="entry name" value="Ferric_reduct"/>
    <property type="match status" value="1"/>
</dbReference>
<feature type="transmembrane region" description="Helical" evidence="9">
    <location>
        <begin position="218"/>
        <end position="237"/>
    </location>
</feature>
<evidence type="ECO:0000256" key="8">
    <source>
        <dbReference type="SAM" id="MobiDB-lite"/>
    </source>
</evidence>
<keyword evidence="7" id="KW-0325">Glycoprotein</keyword>
<sequence length="775" mass="86831">MSHLHNAVIEAPSELDDVRYEHHLKHRGQANHRIFWSVWTGIAIVLLTILAYRVHLWWNSRRSRTHRYQRLRKSRKNITYDRATSFCEAILLSTPRGLLNLPINKLSTGKALFLTSYTLVIVVLLLAVDAPLHSAHFLDDVAFRAAWLTLTQFPLVYLLSTKSGPLNFIASLSHERVNWIHRCVTRTLLLSATVHAVIMKTSIDTNDILHSKEQGMSVVRYGIAAYGTLLWIAITSILPLRRWSYRVFYINHYIATVGFLLIAAQHVPAYARPGIYVACSILALDKVLTAYVFIRHNISIAPPLRRFARLTRGPGRARLVMGYPVHFSAPPASASGSSQLHGTTILRITNIPWSWKPGQHIRLYIPALGPLETHPFTPANCATIPAPPLPPRKDIDLENGLRAGGKGGQPPQTSEMLLLLKTKRPGGLTSRLKQEWGSWLCTPCPNATHPPSHHLTAYIDGPYGSPPGWTAYEDLVLVASSSGVSFTLAVLAHLEQIVFMGEEIRTKRVRFVWVCRHVDGVLEGVVENSVRRCADMLREAGVRIDVEFWTTCLESGRKEEMGNEGLTGQGHDAFAHLRPVVRRQISDRAPLRIRHPDEIVAEWDRAAAEESDSEDDLDPFLSWDEEGYASEHSDETEDGTLVGSFEQSDGDEEALMLDGSDGRDAMWRPLPRRSNCTTMASNQGEERCRCALIQHRRQKLNLGNGDGNLIQRINGTRPDMKSVLDDTTHGENTMVAMCANASMARDLRDVVARMKMDFAKGRRNGKVDAYIEGQD</sequence>
<gene>
    <name evidence="11" type="ORF">EK21DRAFT_57580</name>
</gene>
<dbReference type="GO" id="GO:0015677">
    <property type="term" value="P:copper ion import"/>
    <property type="evidence" value="ECO:0007669"/>
    <property type="project" value="TreeGrafter"/>
</dbReference>
<dbReference type="AlphaFoldDB" id="A0A9P4HEX5"/>
<feature type="region of interest" description="Disordered" evidence="8">
    <location>
        <begin position="628"/>
        <end position="669"/>
    </location>
</feature>
<protein>
    <recommendedName>
        <fullName evidence="10">FAD-binding FR-type domain-containing protein</fullName>
    </recommendedName>
</protein>
<dbReference type="InterPro" id="IPR017927">
    <property type="entry name" value="FAD-bd_FR_type"/>
</dbReference>
<evidence type="ECO:0000256" key="1">
    <source>
        <dbReference type="ARBA" id="ARBA00004141"/>
    </source>
</evidence>
<keyword evidence="6 9" id="KW-0472">Membrane</keyword>
<dbReference type="CDD" id="cd06186">
    <property type="entry name" value="NOX_Duox_like_FAD_NADP"/>
    <property type="match status" value="1"/>
</dbReference>
<evidence type="ECO:0000256" key="3">
    <source>
        <dbReference type="ARBA" id="ARBA00022692"/>
    </source>
</evidence>
<keyword evidence="3 9" id="KW-0812">Transmembrane</keyword>
<dbReference type="GO" id="GO:0000293">
    <property type="term" value="F:ferric-chelate reductase activity"/>
    <property type="evidence" value="ECO:0007669"/>
    <property type="project" value="TreeGrafter"/>
</dbReference>
<evidence type="ECO:0000313" key="11">
    <source>
        <dbReference type="EMBL" id="KAF2033866.1"/>
    </source>
</evidence>
<dbReference type="SFLD" id="SFLDS00052">
    <property type="entry name" value="Ferric_Reductase_Domain"/>
    <property type="match status" value="1"/>
</dbReference>
<evidence type="ECO:0000259" key="10">
    <source>
        <dbReference type="PROSITE" id="PS51384"/>
    </source>
</evidence>
<evidence type="ECO:0000256" key="5">
    <source>
        <dbReference type="ARBA" id="ARBA00023065"/>
    </source>
</evidence>
<dbReference type="Gene3D" id="3.40.50.80">
    <property type="entry name" value="Nucleotide-binding domain of ferredoxin-NADP reductase (FNR) module"/>
    <property type="match status" value="1"/>
</dbReference>
<comment type="caution">
    <text evidence="11">The sequence shown here is derived from an EMBL/GenBank/DDBJ whole genome shotgun (WGS) entry which is preliminary data.</text>
</comment>
<reference evidence="11" key="1">
    <citation type="journal article" date="2020" name="Stud. Mycol.">
        <title>101 Dothideomycetes genomes: a test case for predicting lifestyles and emergence of pathogens.</title>
        <authorList>
            <person name="Haridas S."/>
            <person name="Albert R."/>
            <person name="Binder M."/>
            <person name="Bloem J."/>
            <person name="Labutti K."/>
            <person name="Salamov A."/>
            <person name="Andreopoulos B."/>
            <person name="Baker S."/>
            <person name="Barry K."/>
            <person name="Bills G."/>
            <person name="Bluhm B."/>
            <person name="Cannon C."/>
            <person name="Castanera R."/>
            <person name="Culley D."/>
            <person name="Daum C."/>
            <person name="Ezra D."/>
            <person name="Gonzalez J."/>
            <person name="Henrissat B."/>
            <person name="Kuo A."/>
            <person name="Liang C."/>
            <person name="Lipzen A."/>
            <person name="Lutzoni F."/>
            <person name="Magnuson J."/>
            <person name="Mondo S."/>
            <person name="Nolan M."/>
            <person name="Ohm R."/>
            <person name="Pangilinan J."/>
            <person name="Park H.-J."/>
            <person name="Ramirez L."/>
            <person name="Alfaro M."/>
            <person name="Sun H."/>
            <person name="Tritt A."/>
            <person name="Yoshinaga Y."/>
            <person name="Zwiers L.-H."/>
            <person name="Turgeon B."/>
            <person name="Goodwin S."/>
            <person name="Spatafora J."/>
            <person name="Crous P."/>
            <person name="Grigoriev I."/>
        </authorList>
    </citation>
    <scope>NUCLEOTIDE SEQUENCE</scope>
    <source>
        <strain evidence="11">CBS 110217</strain>
    </source>
</reference>
<dbReference type="GO" id="GO:0006879">
    <property type="term" value="P:intracellular iron ion homeostasis"/>
    <property type="evidence" value="ECO:0007669"/>
    <property type="project" value="TreeGrafter"/>
</dbReference>
<dbReference type="SFLD" id="SFLDG01168">
    <property type="entry name" value="Ferric_reductase_subgroup_(FRE"/>
    <property type="match status" value="1"/>
</dbReference>
<organism evidence="11 12">
    <name type="scientific">Setomelanomma holmii</name>
    <dbReference type="NCBI Taxonomy" id="210430"/>
    <lineage>
        <taxon>Eukaryota</taxon>
        <taxon>Fungi</taxon>
        <taxon>Dikarya</taxon>
        <taxon>Ascomycota</taxon>
        <taxon>Pezizomycotina</taxon>
        <taxon>Dothideomycetes</taxon>
        <taxon>Pleosporomycetidae</taxon>
        <taxon>Pleosporales</taxon>
        <taxon>Pleosporineae</taxon>
        <taxon>Phaeosphaeriaceae</taxon>
        <taxon>Setomelanomma</taxon>
    </lineage>
</organism>
<accession>A0A9P4HEX5</accession>
<dbReference type="Proteomes" id="UP000799777">
    <property type="component" value="Unassembled WGS sequence"/>
</dbReference>
<dbReference type="EMBL" id="ML978164">
    <property type="protein sequence ID" value="KAF2033866.1"/>
    <property type="molecule type" value="Genomic_DNA"/>
</dbReference>
<dbReference type="GO" id="GO:0005886">
    <property type="term" value="C:plasma membrane"/>
    <property type="evidence" value="ECO:0007669"/>
    <property type="project" value="TreeGrafter"/>
</dbReference>
<evidence type="ECO:0000256" key="6">
    <source>
        <dbReference type="ARBA" id="ARBA00023136"/>
    </source>
</evidence>
<name>A0A9P4HEX5_9PLEO</name>
<evidence type="ECO:0000256" key="2">
    <source>
        <dbReference type="ARBA" id="ARBA00022448"/>
    </source>
</evidence>
<keyword evidence="2" id="KW-0813">Transport</keyword>
<keyword evidence="12" id="KW-1185">Reference proteome</keyword>
<feature type="compositionally biased region" description="Acidic residues" evidence="8">
    <location>
        <begin position="628"/>
        <end position="638"/>
    </location>
</feature>
<dbReference type="PANTHER" id="PTHR32361">
    <property type="entry name" value="FERRIC/CUPRIC REDUCTASE TRANSMEMBRANE COMPONENT"/>
    <property type="match status" value="1"/>
</dbReference>
<feature type="transmembrane region" description="Helical" evidence="9">
    <location>
        <begin position="243"/>
        <end position="263"/>
    </location>
</feature>
<evidence type="ECO:0000256" key="4">
    <source>
        <dbReference type="ARBA" id="ARBA00022989"/>
    </source>
</evidence>
<proteinExistence type="predicted"/>
<comment type="subcellular location">
    <subcellularLocation>
        <location evidence="1">Membrane</location>
        <topology evidence="1">Multi-pass membrane protein</topology>
    </subcellularLocation>
</comment>
<dbReference type="OrthoDB" id="3944240at2759"/>
<feature type="transmembrane region" description="Helical" evidence="9">
    <location>
        <begin position="34"/>
        <end position="58"/>
    </location>
</feature>
<dbReference type="InterPro" id="IPR039261">
    <property type="entry name" value="FNR_nucleotide-bd"/>
</dbReference>
<dbReference type="PANTHER" id="PTHR32361:SF9">
    <property type="entry name" value="FERRIC REDUCTASE TRANSMEMBRANE COMPONENT 3-RELATED"/>
    <property type="match status" value="1"/>
</dbReference>
<feature type="transmembrane region" description="Helical" evidence="9">
    <location>
        <begin position="111"/>
        <end position="129"/>
    </location>
</feature>
<evidence type="ECO:0000313" key="12">
    <source>
        <dbReference type="Proteomes" id="UP000799777"/>
    </source>
</evidence>
<evidence type="ECO:0000256" key="7">
    <source>
        <dbReference type="ARBA" id="ARBA00023180"/>
    </source>
</evidence>
<dbReference type="InterPro" id="IPR051410">
    <property type="entry name" value="Ferric/Cupric_Reductase"/>
</dbReference>
<keyword evidence="5" id="KW-0406">Ion transport</keyword>
<keyword evidence="4 9" id="KW-1133">Transmembrane helix</keyword>
<evidence type="ECO:0000256" key="9">
    <source>
        <dbReference type="SAM" id="Phobius"/>
    </source>
</evidence>
<dbReference type="PROSITE" id="PS51384">
    <property type="entry name" value="FAD_FR"/>
    <property type="match status" value="1"/>
</dbReference>